<dbReference type="EMBL" id="NFZX01000012">
    <property type="protein sequence ID" value="RFA35520.1"/>
    <property type="molecule type" value="Genomic_DNA"/>
</dbReference>
<gene>
    <name evidence="1" type="ORF">CAI16_07710</name>
</gene>
<name>A0A3E0WRC6_9BACI</name>
<proteinExistence type="predicted"/>
<protein>
    <recommendedName>
        <fullName evidence="3">DUF1819 domain-containing protein</fullName>
    </recommendedName>
</protein>
<dbReference type="Proteomes" id="UP000256488">
    <property type="component" value="Unassembled WGS sequence"/>
</dbReference>
<comment type="caution">
    <text evidence="1">The sequence shown here is derived from an EMBL/GenBank/DDBJ whole genome shotgun (WGS) entry which is preliminary data.</text>
</comment>
<dbReference type="AlphaFoldDB" id="A0A3E0WRC6"/>
<organism evidence="1 2">
    <name type="scientific">Virgibacillus dokdonensis</name>
    <dbReference type="NCBI Taxonomy" id="302167"/>
    <lineage>
        <taxon>Bacteria</taxon>
        <taxon>Bacillati</taxon>
        <taxon>Bacillota</taxon>
        <taxon>Bacilli</taxon>
        <taxon>Bacillales</taxon>
        <taxon>Bacillaceae</taxon>
        <taxon>Virgibacillus</taxon>
    </lineage>
</organism>
<dbReference type="RefSeq" id="WP_077705198.1">
    <property type="nucleotide sequence ID" value="NZ_LT745763.1"/>
</dbReference>
<evidence type="ECO:0000313" key="1">
    <source>
        <dbReference type="EMBL" id="RFA35520.1"/>
    </source>
</evidence>
<reference evidence="1 2" key="1">
    <citation type="submission" date="2017-05" db="EMBL/GenBank/DDBJ databases">
        <title>Virgibacillus sp. AK90 isolated from a saltern of Kakinada, India.</title>
        <authorList>
            <person name="Gupta V."/>
            <person name="Sidhu C."/>
            <person name="Korpole S."/>
            <person name="Pinnaka A.K."/>
        </authorList>
    </citation>
    <scope>NUCLEOTIDE SEQUENCE [LARGE SCALE GENOMIC DNA]</scope>
    <source>
        <strain evidence="1 2">AK90</strain>
    </source>
</reference>
<evidence type="ECO:0000313" key="2">
    <source>
        <dbReference type="Proteomes" id="UP000256488"/>
    </source>
</evidence>
<accession>A0A3E0WRC6</accession>
<sequence>MSKPVGFDQKVLLNHLDYTANQTKKHSRKEMYTVLDNYLRDDITGVKSRKNAITMLMKIWYRVDDELKPIRDEILEEFSQLTNEERLLVHWGLTIAAYPFFKDVSNEFGRLFQLQDEVSSKAINNRMKEAYGDRRRVEVATSAVLGSMKAWNIIQPVSKSIYTISEKIIITSSLIQSFFVQILLNVLDSDALHVDLIENHPLFFPFNCELNITELRERKSFSFYRQGVKDLVIERNPI</sequence>
<evidence type="ECO:0008006" key="3">
    <source>
        <dbReference type="Google" id="ProtNLM"/>
    </source>
</evidence>